<dbReference type="Pfam" id="PF00224">
    <property type="entry name" value="PK"/>
    <property type="match status" value="1"/>
</dbReference>
<feature type="domain" description="Pyruvate kinase barrel" evidence="23">
    <location>
        <begin position="90"/>
        <end position="421"/>
    </location>
</feature>
<evidence type="ECO:0000256" key="21">
    <source>
        <dbReference type="RuleBase" id="RU000504"/>
    </source>
</evidence>
<dbReference type="GO" id="GO:0016301">
    <property type="term" value="F:kinase activity"/>
    <property type="evidence" value="ECO:0007669"/>
    <property type="project" value="UniProtKB-KW"/>
</dbReference>
<dbReference type="SUPFAM" id="SSF51621">
    <property type="entry name" value="Phosphoenolpyruvate/pyruvate domain"/>
    <property type="match status" value="1"/>
</dbReference>
<evidence type="ECO:0000256" key="10">
    <source>
        <dbReference type="ARBA" id="ARBA00022723"/>
    </source>
</evidence>
<feature type="domain" description="Pyruvate kinase C-terminal" evidence="24">
    <location>
        <begin position="460"/>
        <end position="559"/>
    </location>
</feature>
<dbReference type="GO" id="GO:0030955">
    <property type="term" value="F:potassium ion binding"/>
    <property type="evidence" value="ECO:0007669"/>
    <property type="project" value="InterPro"/>
</dbReference>
<dbReference type="SUPFAM" id="SSF52935">
    <property type="entry name" value="PK C-terminal domain-like"/>
    <property type="match status" value="1"/>
</dbReference>
<dbReference type="InterPro" id="IPR015793">
    <property type="entry name" value="Pyrv_Knase_brl"/>
</dbReference>
<sequence>MSVSHSLQLRLFTPPPTAIPTHNHLPPPTLLLPRAAHRRFLSLRASFSPETLVSDNNGAPSPPPPSDPSSIEVDSVTEAELKENGFRSTRRTKLVCTVGPATCGFEQLEALAVGGMNVARINMCHGTREWHKEVIDRVRRLNHEKGFAVAIMMDTEGSEIHMGDLGGASSAKADDGEIWTFSVRAFDSALPQHTINVNYEGFAEDVKVGDELLVDGGMVRFEVIQKIGPDVKCRCTDPGLLLPRANLTFWRNGSLVRERNAMLPTISSKDWLDIDFGISEGVDFIAISFVKSAEVITHLKSYIAARSRDSDISVIAKIESIDSLKNLEEIILAADGAMVARGDLGAQIPLEQVPSAQQRIVEICRQLNKPVIVASQLLESMIEYPTPTRAEVADVSEAVRQRADALMLSGESAMGQYPEKALTVLRSVSLRIEKWWREEKRYEAMLLPSVGSYFSEKISEEICNSAAKMANNLEVDALFVYTKTGHMASLLSRCRPDCPIFAFTTTPSVRRRLNLQWGLIPFRLSFTDDMESNLNRTFSLLKARNLIKSGDLVVAVSDMLQSIQVMNVP</sequence>
<evidence type="ECO:0000256" key="2">
    <source>
        <dbReference type="ARBA" id="ARBA00001958"/>
    </source>
</evidence>
<gene>
    <name evidence="25" type="ORF">D0Y65_027393</name>
</gene>
<evidence type="ECO:0000256" key="20">
    <source>
        <dbReference type="ARBA" id="ARBA00063009"/>
    </source>
</evidence>
<comment type="pathway">
    <text evidence="4 21">Carbohydrate degradation; glycolysis; pyruvate from D-glyceraldehyde 3-phosphate: step 5/5.</text>
</comment>
<organism evidence="25 26">
    <name type="scientific">Glycine soja</name>
    <name type="common">Wild soybean</name>
    <dbReference type="NCBI Taxonomy" id="3848"/>
    <lineage>
        <taxon>Eukaryota</taxon>
        <taxon>Viridiplantae</taxon>
        <taxon>Streptophyta</taxon>
        <taxon>Embryophyta</taxon>
        <taxon>Tracheophyta</taxon>
        <taxon>Spermatophyta</taxon>
        <taxon>Magnoliopsida</taxon>
        <taxon>eudicotyledons</taxon>
        <taxon>Gunneridae</taxon>
        <taxon>Pentapetalae</taxon>
        <taxon>rosids</taxon>
        <taxon>fabids</taxon>
        <taxon>Fabales</taxon>
        <taxon>Fabaceae</taxon>
        <taxon>Papilionoideae</taxon>
        <taxon>50 kb inversion clade</taxon>
        <taxon>NPAAA clade</taxon>
        <taxon>indigoferoid/millettioid clade</taxon>
        <taxon>Phaseoleae</taxon>
        <taxon>Glycine</taxon>
        <taxon>Glycine subgen. Soja</taxon>
    </lineage>
</organism>
<dbReference type="PANTHER" id="PTHR11817">
    <property type="entry name" value="PYRUVATE KINASE"/>
    <property type="match status" value="1"/>
</dbReference>
<dbReference type="InterPro" id="IPR018209">
    <property type="entry name" value="Pyrv_Knase_AS"/>
</dbReference>
<dbReference type="EC" id="2.7.1.40" evidence="6 21"/>
<evidence type="ECO:0000256" key="16">
    <source>
        <dbReference type="ARBA" id="ARBA00022958"/>
    </source>
</evidence>
<dbReference type="GO" id="GO:0004743">
    <property type="term" value="F:pyruvate kinase activity"/>
    <property type="evidence" value="ECO:0007669"/>
    <property type="project" value="UniProtKB-EC"/>
</dbReference>
<evidence type="ECO:0000256" key="14">
    <source>
        <dbReference type="ARBA" id="ARBA00022842"/>
    </source>
</evidence>
<dbReference type="Gene3D" id="3.40.1380.20">
    <property type="entry name" value="Pyruvate kinase, C-terminal domain"/>
    <property type="match status" value="1"/>
</dbReference>
<dbReference type="Gene3D" id="2.40.33.10">
    <property type="entry name" value="PK beta-barrel domain-like"/>
    <property type="match status" value="1"/>
</dbReference>
<comment type="cofactor">
    <cofactor evidence="2">
        <name>K(+)</name>
        <dbReference type="ChEBI" id="CHEBI:29103"/>
    </cofactor>
</comment>
<evidence type="ECO:0000256" key="6">
    <source>
        <dbReference type="ARBA" id="ARBA00012142"/>
    </source>
</evidence>
<dbReference type="FunFam" id="3.20.20.60:FF:000025">
    <property type="entry name" value="Pyruvate kinase"/>
    <property type="match status" value="1"/>
</dbReference>
<dbReference type="UniPathway" id="UPA00109">
    <property type="reaction ID" value="UER00188"/>
</dbReference>
<dbReference type="FunFam" id="3.40.1380.20:FF:000010">
    <property type="entry name" value="Pyruvate kinase"/>
    <property type="match status" value="1"/>
</dbReference>
<evidence type="ECO:0000256" key="22">
    <source>
        <dbReference type="SAM" id="MobiDB-lite"/>
    </source>
</evidence>
<dbReference type="GO" id="GO:0000287">
    <property type="term" value="F:magnesium ion binding"/>
    <property type="evidence" value="ECO:0007669"/>
    <property type="project" value="InterPro"/>
</dbReference>
<comment type="subcellular location">
    <subcellularLocation>
        <location evidence="3">Plastid</location>
        <location evidence="3">Chloroplast</location>
    </subcellularLocation>
</comment>
<keyword evidence="16" id="KW-0630">Potassium</keyword>
<keyword evidence="12 21" id="KW-0418">Kinase</keyword>
<dbReference type="Gramene" id="XM_028328664.1">
    <property type="protein sequence ID" value="XP_028184465.1"/>
    <property type="gene ID" value="LOC114371219"/>
</dbReference>
<dbReference type="AlphaFoldDB" id="A0A445IP31"/>
<evidence type="ECO:0000256" key="1">
    <source>
        <dbReference type="ARBA" id="ARBA00001946"/>
    </source>
</evidence>
<comment type="caution">
    <text evidence="25">The sequence shown here is derived from an EMBL/GenBank/DDBJ whole genome shotgun (WGS) entry which is preliminary data.</text>
</comment>
<dbReference type="InterPro" id="IPR040442">
    <property type="entry name" value="Pyrv_kinase-like_dom_sf"/>
</dbReference>
<dbReference type="InterPro" id="IPR015813">
    <property type="entry name" value="Pyrv/PenolPyrv_kinase-like_dom"/>
</dbReference>
<dbReference type="InterPro" id="IPR001697">
    <property type="entry name" value="Pyr_Knase"/>
</dbReference>
<dbReference type="EMBL" id="QZWG01000010">
    <property type="protein sequence ID" value="RZB87818.1"/>
    <property type="molecule type" value="Genomic_DNA"/>
</dbReference>
<keyword evidence="26" id="KW-1185">Reference proteome</keyword>
<evidence type="ECO:0000256" key="11">
    <source>
        <dbReference type="ARBA" id="ARBA00022741"/>
    </source>
</evidence>
<keyword evidence="15" id="KW-0809">Transit peptide</keyword>
<keyword evidence="18 25" id="KW-0670">Pyruvate</keyword>
<dbReference type="InterPro" id="IPR011037">
    <property type="entry name" value="Pyrv_Knase-like_insert_dom_sf"/>
</dbReference>
<evidence type="ECO:0000313" key="26">
    <source>
        <dbReference type="Proteomes" id="UP000289340"/>
    </source>
</evidence>
<evidence type="ECO:0000259" key="23">
    <source>
        <dbReference type="Pfam" id="PF00224"/>
    </source>
</evidence>
<evidence type="ECO:0000256" key="5">
    <source>
        <dbReference type="ARBA" id="ARBA00008663"/>
    </source>
</evidence>
<dbReference type="InterPro" id="IPR015795">
    <property type="entry name" value="Pyrv_Knase_C"/>
</dbReference>
<evidence type="ECO:0000256" key="8">
    <source>
        <dbReference type="ARBA" id="ARBA00022640"/>
    </source>
</evidence>
<evidence type="ECO:0000256" key="12">
    <source>
        <dbReference type="ARBA" id="ARBA00022777"/>
    </source>
</evidence>
<accession>A0A445IP31</accession>
<dbReference type="Proteomes" id="UP000289340">
    <property type="component" value="Chromosome 10"/>
</dbReference>
<comment type="subunit">
    <text evidence="20">Oligomer of alpha and beta subunits.</text>
</comment>
<keyword evidence="10" id="KW-0479">Metal-binding</keyword>
<comment type="similarity">
    <text evidence="5 21">Belongs to the pyruvate kinase family.</text>
</comment>
<dbReference type="GO" id="GO:0005524">
    <property type="term" value="F:ATP binding"/>
    <property type="evidence" value="ECO:0007669"/>
    <property type="project" value="UniProtKB-KW"/>
</dbReference>
<keyword evidence="11" id="KW-0547">Nucleotide-binding</keyword>
<feature type="region of interest" description="Disordered" evidence="22">
    <location>
        <begin position="51"/>
        <end position="73"/>
    </location>
</feature>
<name>A0A445IP31_GLYSO</name>
<dbReference type="PRINTS" id="PR01050">
    <property type="entry name" value="PYRUVTKNASE"/>
</dbReference>
<keyword evidence="13" id="KW-0067">ATP-binding</keyword>
<keyword evidence="8" id="KW-0934">Plastid</keyword>
<evidence type="ECO:0000256" key="4">
    <source>
        <dbReference type="ARBA" id="ARBA00004997"/>
    </source>
</evidence>
<evidence type="ECO:0000256" key="17">
    <source>
        <dbReference type="ARBA" id="ARBA00023152"/>
    </source>
</evidence>
<evidence type="ECO:0000256" key="9">
    <source>
        <dbReference type="ARBA" id="ARBA00022679"/>
    </source>
</evidence>
<comment type="catalytic activity">
    <reaction evidence="19 21">
        <text>pyruvate + ATP = phosphoenolpyruvate + ADP + H(+)</text>
        <dbReference type="Rhea" id="RHEA:18157"/>
        <dbReference type="ChEBI" id="CHEBI:15361"/>
        <dbReference type="ChEBI" id="CHEBI:15378"/>
        <dbReference type="ChEBI" id="CHEBI:30616"/>
        <dbReference type="ChEBI" id="CHEBI:58702"/>
        <dbReference type="ChEBI" id="CHEBI:456216"/>
        <dbReference type="EC" id="2.7.1.40"/>
    </reaction>
</comment>
<keyword evidence="14 21" id="KW-0460">Magnesium</keyword>
<proteinExistence type="inferred from homology"/>
<dbReference type="Gene3D" id="3.20.20.60">
    <property type="entry name" value="Phosphoenolpyruvate-binding domains"/>
    <property type="match status" value="1"/>
</dbReference>
<evidence type="ECO:0000259" key="24">
    <source>
        <dbReference type="Pfam" id="PF02887"/>
    </source>
</evidence>
<dbReference type="InterPro" id="IPR015806">
    <property type="entry name" value="Pyrv_Knase_insert_dom_sf"/>
</dbReference>
<reference evidence="25 26" key="1">
    <citation type="submission" date="2018-09" db="EMBL/GenBank/DDBJ databases">
        <title>A high-quality reference genome of wild soybean provides a powerful tool to mine soybean genomes.</title>
        <authorList>
            <person name="Xie M."/>
            <person name="Chung C.Y.L."/>
            <person name="Li M.-W."/>
            <person name="Wong F.-L."/>
            <person name="Chan T.-F."/>
            <person name="Lam H.-M."/>
        </authorList>
    </citation>
    <scope>NUCLEOTIDE SEQUENCE [LARGE SCALE GENOMIC DNA]</scope>
    <source>
        <strain evidence="26">cv. W05</strain>
        <tissue evidence="25">Hypocotyl of etiolated seedlings</tissue>
    </source>
</reference>
<evidence type="ECO:0000256" key="19">
    <source>
        <dbReference type="ARBA" id="ARBA00048152"/>
    </source>
</evidence>
<evidence type="ECO:0000256" key="3">
    <source>
        <dbReference type="ARBA" id="ARBA00004229"/>
    </source>
</evidence>
<evidence type="ECO:0000313" key="25">
    <source>
        <dbReference type="EMBL" id="RZB87818.1"/>
    </source>
</evidence>
<dbReference type="FunFam" id="2.40.33.10:FF:000005">
    <property type="entry name" value="Pyruvate kinase"/>
    <property type="match status" value="1"/>
</dbReference>
<comment type="cofactor">
    <cofactor evidence="1">
        <name>Mg(2+)</name>
        <dbReference type="ChEBI" id="CHEBI:18420"/>
    </cofactor>
</comment>
<protein>
    <recommendedName>
        <fullName evidence="6 21">Pyruvate kinase</fullName>
        <ecNumber evidence="6 21">2.7.1.40</ecNumber>
    </recommendedName>
</protein>
<evidence type="ECO:0000256" key="13">
    <source>
        <dbReference type="ARBA" id="ARBA00022840"/>
    </source>
</evidence>
<evidence type="ECO:0000256" key="15">
    <source>
        <dbReference type="ARBA" id="ARBA00022946"/>
    </source>
</evidence>
<dbReference type="InterPro" id="IPR036918">
    <property type="entry name" value="Pyrv_Knase_C_sf"/>
</dbReference>
<dbReference type="PROSITE" id="PS00110">
    <property type="entry name" value="PYRUVATE_KINASE"/>
    <property type="match status" value="1"/>
</dbReference>
<keyword evidence="17 21" id="KW-0324">Glycolysis</keyword>
<evidence type="ECO:0000256" key="7">
    <source>
        <dbReference type="ARBA" id="ARBA00022528"/>
    </source>
</evidence>
<dbReference type="Pfam" id="PF02887">
    <property type="entry name" value="PK_C"/>
    <property type="match status" value="1"/>
</dbReference>
<keyword evidence="9 21" id="KW-0808">Transferase</keyword>
<dbReference type="SUPFAM" id="SSF50800">
    <property type="entry name" value="PK beta-barrel domain-like"/>
    <property type="match status" value="1"/>
</dbReference>
<dbReference type="NCBIfam" id="TIGR01064">
    <property type="entry name" value="pyruv_kin"/>
    <property type="match status" value="1"/>
</dbReference>
<keyword evidence="7" id="KW-0150">Chloroplast</keyword>
<dbReference type="GO" id="GO:0009570">
    <property type="term" value="C:chloroplast stroma"/>
    <property type="evidence" value="ECO:0007669"/>
    <property type="project" value="UniProtKB-ARBA"/>
</dbReference>
<evidence type="ECO:0000256" key="18">
    <source>
        <dbReference type="ARBA" id="ARBA00023317"/>
    </source>
</evidence>